<reference evidence="1 2" key="1">
    <citation type="journal article" date="2023" name="Int. J. Mol. Sci.">
        <title>De Novo Assembly and Annotation of 11 Diverse Shrub Willow (Salix) Genomes Reveals Novel Gene Organization in Sex-Linked Regions.</title>
        <authorList>
            <person name="Hyden B."/>
            <person name="Feng K."/>
            <person name="Yates T.B."/>
            <person name="Jawdy S."/>
            <person name="Cereghino C."/>
            <person name="Smart L.B."/>
            <person name="Muchero W."/>
        </authorList>
    </citation>
    <scope>NUCLEOTIDE SEQUENCE [LARGE SCALE GENOMIC DNA]</scope>
    <source>
        <tissue evidence="1">Shoot tip</tissue>
    </source>
</reference>
<dbReference type="AlphaFoldDB" id="A0AAD6L086"/>
<evidence type="ECO:0000313" key="1">
    <source>
        <dbReference type="EMBL" id="KAJ6431929.1"/>
    </source>
</evidence>
<name>A0AAD6L086_9ROSI</name>
<keyword evidence="2" id="KW-1185">Reference proteome</keyword>
<comment type="caution">
    <text evidence="1">The sequence shown here is derived from an EMBL/GenBank/DDBJ whole genome shotgun (WGS) entry which is preliminary data.</text>
</comment>
<dbReference type="EMBL" id="JAPFFJ010000003">
    <property type="protein sequence ID" value="KAJ6431929.1"/>
    <property type="molecule type" value="Genomic_DNA"/>
</dbReference>
<gene>
    <name evidence="1" type="ORF">OIU84_019245</name>
</gene>
<dbReference type="Proteomes" id="UP001162972">
    <property type="component" value="Chromosome 10"/>
</dbReference>
<organism evidence="1 2">
    <name type="scientific">Salix udensis</name>
    <dbReference type="NCBI Taxonomy" id="889485"/>
    <lineage>
        <taxon>Eukaryota</taxon>
        <taxon>Viridiplantae</taxon>
        <taxon>Streptophyta</taxon>
        <taxon>Embryophyta</taxon>
        <taxon>Tracheophyta</taxon>
        <taxon>Spermatophyta</taxon>
        <taxon>Magnoliopsida</taxon>
        <taxon>eudicotyledons</taxon>
        <taxon>Gunneridae</taxon>
        <taxon>Pentapetalae</taxon>
        <taxon>rosids</taxon>
        <taxon>fabids</taxon>
        <taxon>Malpighiales</taxon>
        <taxon>Salicaceae</taxon>
        <taxon>Saliceae</taxon>
        <taxon>Salix</taxon>
    </lineage>
</organism>
<proteinExistence type="predicted"/>
<evidence type="ECO:0000313" key="2">
    <source>
        <dbReference type="Proteomes" id="UP001162972"/>
    </source>
</evidence>
<protein>
    <submittedName>
        <fullName evidence="1">Uncharacterized protein</fullName>
    </submittedName>
</protein>
<sequence length="111" mass="12660">MKPISHKPTKPARTSLFLQVQTYWHHTNFAPLKGRGAKRDESGRMINHIAYSEQLRRDKTGNHTAVIIIADEKKQHGKTPVDKDIIISISDSDEEMDAETLIIEQNLNQNT</sequence>
<accession>A0AAD6L086</accession>